<evidence type="ECO:0008006" key="3">
    <source>
        <dbReference type="Google" id="ProtNLM"/>
    </source>
</evidence>
<comment type="caution">
    <text evidence="1">The sequence shown here is derived from an EMBL/GenBank/DDBJ whole genome shotgun (WGS) entry which is preliminary data.</text>
</comment>
<proteinExistence type="predicted"/>
<name>A0A853IVV6_9BURK</name>
<protein>
    <recommendedName>
        <fullName evidence="3">Toprim domain-containing protein</fullName>
    </recommendedName>
</protein>
<evidence type="ECO:0000313" key="1">
    <source>
        <dbReference type="EMBL" id="NZA01200.1"/>
    </source>
</evidence>
<dbReference type="EMBL" id="JACCKX010000001">
    <property type="protein sequence ID" value="NZA01200.1"/>
    <property type="molecule type" value="Genomic_DNA"/>
</dbReference>
<evidence type="ECO:0000313" key="2">
    <source>
        <dbReference type="Proteomes" id="UP000589716"/>
    </source>
</evidence>
<dbReference type="Proteomes" id="UP000589716">
    <property type="component" value="Unassembled WGS sequence"/>
</dbReference>
<keyword evidence="2" id="KW-1185">Reference proteome</keyword>
<accession>A0A853IVV6</accession>
<sequence>MLRGMRAKGSVFRIGSPKARRTWLVEGYATGLSLHAALTLLRLPDAVLVCFSASNLKYVASVVHGVRLVFADNDASGTGERVARETGLPYCMAPVVGWDANDMHIKQGVFALADLVRATVAGPPCDVDHPPRYLPRSQRGICGSPNTAAGIANTALVGHGLTAAAQGESPTVGSGAETGERVAKLAPLHRTAGGSCNATGEKSEHVKAYPGWARSVRSG</sequence>
<reference evidence="1 2" key="1">
    <citation type="submission" date="2020-07" db="EMBL/GenBank/DDBJ databases">
        <authorList>
            <person name="Maaloum M."/>
        </authorList>
    </citation>
    <scope>NUCLEOTIDE SEQUENCE [LARGE SCALE GENOMIC DNA]</scope>
    <source>
        <strain evidence="1 2">GCS-AN-3</strain>
    </source>
</reference>
<gene>
    <name evidence="1" type="ORF">H0I39_04415</name>
</gene>
<dbReference type="RefSeq" id="WP_180549700.1">
    <property type="nucleotide sequence ID" value="NZ_JACCKX010000001.1"/>
</dbReference>
<organism evidence="1 2">
    <name type="scientific">Ottowia beijingensis</name>
    <dbReference type="NCBI Taxonomy" id="1207057"/>
    <lineage>
        <taxon>Bacteria</taxon>
        <taxon>Pseudomonadati</taxon>
        <taxon>Pseudomonadota</taxon>
        <taxon>Betaproteobacteria</taxon>
        <taxon>Burkholderiales</taxon>
        <taxon>Comamonadaceae</taxon>
        <taxon>Ottowia</taxon>
    </lineage>
</organism>
<dbReference type="AlphaFoldDB" id="A0A853IVV6"/>